<dbReference type="SUPFAM" id="SSF56672">
    <property type="entry name" value="DNA/RNA polymerases"/>
    <property type="match status" value="1"/>
</dbReference>
<dbReference type="GO" id="GO:0008270">
    <property type="term" value="F:zinc ion binding"/>
    <property type="evidence" value="ECO:0007669"/>
    <property type="project" value="InterPro"/>
</dbReference>
<proteinExistence type="predicted"/>
<protein>
    <recommendedName>
        <fullName evidence="1">CCHC-type domain-containing protein</fullName>
    </recommendedName>
</protein>
<evidence type="ECO:0000313" key="2">
    <source>
        <dbReference type="EMBL" id="KAB2612930.1"/>
    </source>
</evidence>
<dbReference type="Gene3D" id="4.10.60.10">
    <property type="entry name" value="Zinc finger, CCHC-type"/>
    <property type="match status" value="1"/>
</dbReference>
<dbReference type="PANTHER" id="PTHR11439">
    <property type="entry name" value="GAG-POL-RELATED RETROTRANSPOSON"/>
    <property type="match status" value="1"/>
</dbReference>
<dbReference type="InterPro" id="IPR043502">
    <property type="entry name" value="DNA/RNA_pol_sf"/>
</dbReference>
<keyword evidence="3" id="KW-1185">Reference proteome</keyword>
<feature type="domain" description="CCHC-type" evidence="1">
    <location>
        <begin position="259"/>
        <end position="275"/>
    </location>
</feature>
<dbReference type="GO" id="GO:0003676">
    <property type="term" value="F:nucleic acid binding"/>
    <property type="evidence" value="ECO:0007669"/>
    <property type="project" value="InterPro"/>
</dbReference>
<dbReference type="EMBL" id="SMOL01000458">
    <property type="protein sequence ID" value="KAB2612930.1"/>
    <property type="molecule type" value="Genomic_DNA"/>
</dbReference>
<dbReference type="CDD" id="cd09272">
    <property type="entry name" value="RNase_HI_RT_Ty1"/>
    <property type="match status" value="1"/>
</dbReference>
<dbReference type="AlphaFoldDB" id="A0A5N5GHY4"/>
<reference evidence="2 3" key="3">
    <citation type="submission" date="2019-11" db="EMBL/GenBank/DDBJ databases">
        <title>A de novo genome assembly of a pear dwarfing rootstock.</title>
        <authorList>
            <person name="Wang F."/>
            <person name="Wang J."/>
            <person name="Li S."/>
            <person name="Zhang Y."/>
            <person name="Fang M."/>
            <person name="Ma L."/>
            <person name="Zhao Y."/>
            <person name="Jiang S."/>
        </authorList>
    </citation>
    <scope>NUCLEOTIDE SEQUENCE [LARGE SCALE GENOMIC DNA]</scope>
    <source>
        <strain evidence="2">S2</strain>
        <tissue evidence="2">Leaf</tissue>
    </source>
</reference>
<reference evidence="3" key="2">
    <citation type="submission" date="2019-10" db="EMBL/GenBank/DDBJ databases">
        <title>A de novo genome assembly of a pear dwarfing rootstock.</title>
        <authorList>
            <person name="Wang F."/>
            <person name="Wang J."/>
            <person name="Li S."/>
            <person name="Zhang Y."/>
            <person name="Fang M."/>
            <person name="Ma L."/>
            <person name="Zhao Y."/>
            <person name="Jiang S."/>
        </authorList>
    </citation>
    <scope>NUCLEOTIDE SEQUENCE [LARGE SCALE GENOMIC DNA]</scope>
</reference>
<dbReference type="SMART" id="SM00343">
    <property type="entry name" value="ZnF_C2HC"/>
    <property type="match status" value="2"/>
</dbReference>
<evidence type="ECO:0000313" key="3">
    <source>
        <dbReference type="Proteomes" id="UP000327157"/>
    </source>
</evidence>
<dbReference type="PANTHER" id="PTHR11439:SF455">
    <property type="entry name" value="RLK (RECEPTOR-LIKE PROTEIN KINASE) 8, PUTATIVE-RELATED"/>
    <property type="match status" value="1"/>
</dbReference>
<dbReference type="Proteomes" id="UP000327157">
    <property type="component" value="Chromosome 9"/>
</dbReference>
<comment type="caution">
    <text evidence="2">The sequence shown here is derived from an EMBL/GenBank/DDBJ whole genome shotgun (WGS) entry which is preliminary data.</text>
</comment>
<reference evidence="2 3" key="1">
    <citation type="submission" date="2019-09" db="EMBL/GenBank/DDBJ databases">
        <authorList>
            <person name="Ou C."/>
        </authorList>
    </citation>
    <scope>NUCLEOTIDE SEQUENCE [LARGE SCALE GENOMIC DNA]</scope>
    <source>
        <strain evidence="2">S2</strain>
        <tissue evidence="2">Leaf</tissue>
    </source>
</reference>
<feature type="domain" description="CCHC-type" evidence="1">
    <location>
        <begin position="236"/>
        <end position="252"/>
    </location>
</feature>
<dbReference type="InterPro" id="IPR001878">
    <property type="entry name" value="Znf_CCHC"/>
</dbReference>
<organism evidence="2 3">
    <name type="scientific">Pyrus ussuriensis x Pyrus communis</name>
    <dbReference type="NCBI Taxonomy" id="2448454"/>
    <lineage>
        <taxon>Eukaryota</taxon>
        <taxon>Viridiplantae</taxon>
        <taxon>Streptophyta</taxon>
        <taxon>Embryophyta</taxon>
        <taxon>Tracheophyta</taxon>
        <taxon>Spermatophyta</taxon>
        <taxon>Magnoliopsida</taxon>
        <taxon>eudicotyledons</taxon>
        <taxon>Gunneridae</taxon>
        <taxon>Pentapetalae</taxon>
        <taxon>rosids</taxon>
        <taxon>fabids</taxon>
        <taxon>Rosales</taxon>
        <taxon>Rosaceae</taxon>
        <taxon>Amygdaloideae</taxon>
        <taxon>Maleae</taxon>
        <taxon>Pyrus</taxon>
    </lineage>
</organism>
<accession>A0A5N5GHY4</accession>
<sequence>MVTASQLQILQSPITGLISSVSTSVNVKLDDSNYLNWHFQMELMLEGYGIIRFVDGSSPCPPRFVSSSSVASEVSSGDSSANVESDEYKLITATLSPVAVSCAIGSTSSQDIWTRLKDNFSTVSRTNIVILALNGLPSEYNTFRCVIRGREKVISLKEFRSQLLAEEGIVDARVLGIILLVILLILGNQTMVFGNTTINTKGRARFLKATDSTCQGSLLGHAPPQAYGSCSDPYNTCQLCYQEGHTAPFCPNQFRSKPKCYICGRQNHTAQFCFHKDKDPRFSQPQFGMFPNSSSLPPYSMQAMNTVFPNSSQSTPGLSSNPAASPPVWIADSGATNHMTADFNNLTVATPYPTSETVHTANGEALLTAVNSLHKIPSQSSTAAPFTHPLPIPNSLNELVTFPYHSSSHTSSIPVSPSLSPHSPVVTPLHHSVSTPPSLVPSQPVISNPVSQSITAAANSYPEIPVATDFSPDSLSKSGIVKKKALLTIFDESPPVDLSLDDGQPYNNPTMYRSIVGALQYLTFTRPDIAFSVHQVCQFMQAPMNSHFTAVKRILRYLKGTMHLGLTYSKGDLSLKSFSDADWAGDPNDRRSTTGLVVFLGTNPISWSSKKQQTVSRSSTEAEYRALSSTAAELDWIQQLLAFLKVSVCSSPVLFCDNLSAIALSFNPVQHQRTKHIEIDVHFVRERVAKNKLIVQFVSSQEQFADILTKGLSAPLFRIHCTNLMLGSSTHEIVGGC</sequence>
<dbReference type="SUPFAM" id="SSF57756">
    <property type="entry name" value="Retrovirus zinc finger-like domains"/>
    <property type="match status" value="1"/>
</dbReference>
<name>A0A5N5GHY4_9ROSA</name>
<dbReference type="OrthoDB" id="913062at2759"/>
<gene>
    <name evidence="2" type="ORF">D8674_035246</name>
</gene>
<evidence type="ECO:0000259" key="1">
    <source>
        <dbReference type="SMART" id="SM00343"/>
    </source>
</evidence>
<dbReference type="InterPro" id="IPR036875">
    <property type="entry name" value="Znf_CCHC_sf"/>
</dbReference>